<feature type="domain" description="U-box" evidence="5">
    <location>
        <begin position="434"/>
        <end position="508"/>
    </location>
</feature>
<dbReference type="InterPro" id="IPR036770">
    <property type="entry name" value="Ankyrin_rpt-contain_sf"/>
</dbReference>
<dbReference type="SUPFAM" id="SSF57850">
    <property type="entry name" value="RING/U-box"/>
    <property type="match status" value="1"/>
</dbReference>
<protein>
    <recommendedName>
        <fullName evidence="5">U-box domain-containing protein</fullName>
    </recommendedName>
</protein>
<feature type="repeat" description="ANK" evidence="3">
    <location>
        <begin position="265"/>
        <end position="297"/>
    </location>
</feature>
<dbReference type="InterPro" id="IPR013083">
    <property type="entry name" value="Znf_RING/FYVE/PHD"/>
</dbReference>
<dbReference type="PROSITE" id="PS51698">
    <property type="entry name" value="U_BOX"/>
    <property type="match status" value="1"/>
</dbReference>
<feature type="region of interest" description="Disordered" evidence="4">
    <location>
        <begin position="335"/>
        <end position="433"/>
    </location>
</feature>
<accession>A0A7S2WT85</accession>
<dbReference type="SMART" id="SM00504">
    <property type="entry name" value="Ubox"/>
    <property type="match status" value="1"/>
</dbReference>
<keyword evidence="2 3" id="KW-0040">ANK repeat</keyword>
<evidence type="ECO:0000256" key="4">
    <source>
        <dbReference type="SAM" id="MobiDB-lite"/>
    </source>
</evidence>
<dbReference type="Pfam" id="PF04564">
    <property type="entry name" value="U-box"/>
    <property type="match status" value="1"/>
</dbReference>
<dbReference type="Pfam" id="PF12796">
    <property type="entry name" value="Ank_2"/>
    <property type="match status" value="2"/>
</dbReference>
<organism evidence="6">
    <name type="scientific">Rhizochromulina marina</name>
    <dbReference type="NCBI Taxonomy" id="1034831"/>
    <lineage>
        <taxon>Eukaryota</taxon>
        <taxon>Sar</taxon>
        <taxon>Stramenopiles</taxon>
        <taxon>Ochrophyta</taxon>
        <taxon>Dictyochophyceae</taxon>
        <taxon>Rhizochromulinales</taxon>
        <taxon>Rhizochromulina</taxon>
    </lineage>
</organism>
<dbReference type="SMART" id="SM00248">
    <property type="entry name" value="ANK"/>
    <property type="match status" value="5"/>
</dbReference>
<feature type="region of interest" description="Disordered" evidence="4">
    <location>
        <begin position="219"/>
        <end position="238"/>
    </location>
</feature>
<keyword evidence="1" id="KW-0677">Repeat</keyword>
<dbReference type="SUPFAM" id="SSF48403">
    <property type="entry name" value="Ankyrin repeat"/>
    <property type="match status" value="1"/>
</dbReference>
<dbReference type="Gene3D" id="1.25.40.20">
    <property type="entry name" value="Ankyrin repeat-containing domain"/>
    <property type="match status" value="2"/>
</dbReference>
<dbReference type="GO" id="GO:0004842">
    <property type="term" value="F:ubiquitin-protein transferase activity"/>
    <property type="evidence" value="ECO:0007669"/>
    <property type="project" value="InterPro"/>
</dbReference>
<gene>
    <name evidence="6" type="ORF">RMAR1173_LOCUS16702</name>
</gene>
<dbReference type="PROSITE" id="PS50297">
    <property type="entry name" value="ANK_REP_REGION"/>
    <property type="match status" value="3"/>
</dbReference>
<reference evidence="6" key="1">
    <citation type="submission" date="2021-01" db="EMBL/GenBank/DDBJ databases">
        <authorList>
            <person name="Corre E."/>
            <person name="Pelletier E."/>
            <person name="Niang G."/>
            <person name="Scheremetjew M."/>
            <person name="Finn R."/>
            <person name="Kale V."/>
            <person name="Holt S."/>
            <person name="Cochrane G."/>
            <person name="Meng A."/>
            <person name="Brown T."/>
            <person name="Cohen L."/>
        </authorList>
    </citation>
    <scope>NUCLEOTIDE SEQUENCE</scope>
    <source>
        <strain evidence="6">CCMP1243</strain>
    </source>
</reference>
<name>A0A7S2WT85_9STRA</name>
<feature type="compositionally biased region" description="Polar residues" evidence="4">
    <location>
        <begin position="510"/>
        <end position="523"/>
    </location>
</feature>
<evidence type="ECO:0000256" key="3">
    <source>
        <dbReference type="PROSITE-ProRule" id="PRU00023"/>
    </source>
</evidence>
<dbReference type="AlphaFoldDB" id="A0A7S2WT85"/>
<evidence type="ECO:0000259" key="5">
    <source>
        <dbReference type="PROSITE" id="PS51698"/>
    </source>
</evidence>
<dbReference type="CDD" id="cd16655">
    <property type="entry name" value="RING-Ubox_WDSUB1-like"/>
    <property type="match status" value="1"/>
</dbReference>
<feature type="repeat" description="ANK" evidence="3">
    <location>
        <begin position="154"/>
        <end position="186"/>
    </location>
</feature>
<feature type="region of interest" description="Disordered" evidence="4">
    <location>
        <begin position="510"/>
        <end position="561"/>
    </location>
</feature>
<sequence>MGGGASAMQEMEEILTCAYLLGRSIVAISFPDMYSIRDFHSPDAPPLKNAQASFSPDNPFGLELEQEHNHEDTDEDDEEEEAFDYSGRFVVIVGDDKVVIDDVTVANEDGWTPLHSCCHSHTTVSAGLAILEEMSYRNASLEVKTKRGPSAHNSGWTALHMASAYGVEPLVVQLLAHRANANCRNSLQWSPLHEACHRGFITIVKELLSHGASMSFVPDREAASNPPFSRPPPQSPLGEAARCGFTDICRILLDRGADKDQRNDVGWTPLHEAAFYNYVDVVRLLLVYGADAAAKNRQGATPYQLASLPPVKEAIEELGGEDALRGTRDQDAAGGAHLALEGPGPSEPAARPSPTTPNTRSAPKPSRGSPGDGGAKDELLHSGRLLGDLPSLTPPHQPANALRNSFDEGRPQFREQGGARPAQSSPIANVNPRDVPREFLCNITKKPLGDPVATPYGHVYERSVILQWIDRNGSIDPMTGQPLSKSELKPDQDLLRRMEKWSLERSFHQTSLASSPVGNSQAVGQGVSGGALPNSPSSSIPEAKASAGRVEHEDEGDLYDF</sequence>
<dbReference type="GO" id="GO:0085020">
    <property type="term" value="P:protein K6-linked ubiquitination"/>
    <property type="evidence" value="ECO:0007669"/>
    <property type="project" value="TreeGrafter"/>
</dbReference>
<feature type="repeat" description="ANK" evidence="3">
    <location>
        <begin position="232"/>
        <end position="264"/>
    </location>
</feature>
<dbReference type="EMBL" id="HBHJ01025360">
    <property type="protein sequence ID" value="CAD9704796.1"/>
    <property type="molecule type" value="Transcribed_RNA"/>
</dbReference>
<dbReference type="PANTHER" id="PTHR24171:SF8">
    <property type="entry name" value="BRCA1-ASSOCIATED RING DOMAIN PROTEIN 1"/>
    <property type="match status" value="1"/>
</dbReference>
<dbReference type="InterPro" id="IPR003613">
    <property type="entry name" value="Ubox_domain"/>
</dbReference>
<feature type="repeat" description="ANK" evidence="3">
    <location>
        <begin position="187"/>
        <end position="219"/>
    </location>
</feature>
<proteinExistence type="predicted"/>
<dbReference type="Gene3D" id="3.30.40.10">
    <property type="entry name" value="Zinc/RING finger domain, C3HC4 (zinc finger)"/>
    <property type="match status" value="1"/>
</dbReference>
<evidence type="ECO:0000256" key="2">
    <source>
        <dbReference type="ARBA" id="ARBA00023043"/>
    </source>
</evidence>
<dbReference type="InterPro" id="IPR002110">
    <property type="entry name" value="Ankyrin_rpt"/>
</dbReference>
<evidence type="ECO:0000256" key="1">
    <source>
        <dbReference type="ARBA" id="ARBA00022737"/>
    </source>
</evidence>
<dbReference type="PROSITE" id="PS50088">
    <property type="entry name" value="ANK_REPEAT"/>
    <property type="match status" value="4"/>
</dbReference>
<dbReference type="PANTHER" id="PTHR24171">
    <property type="entry name" value="ANKYRIN REPEAT DOMAIN-CONTAINING PROTEIN 39-RELATED"/>
    <property type="match status" value="1"/>
</dbReference>
<evidence type="ECO:0000313" key="6">
    <source>
        <dbReference type="EMBL" id="CAD9704796.1"/>
    </source>
</evidence>